<evidence type="ECO:0000313" key="1">
    <source>
        <dbReference type="EMBL" id="MFC1413273.1"/>
    </source>
</evidence>
<organism evidence="1 2">
    <name type="scientific">Streptacidiphilus alkalitolerans</name>
    <dbReference type="NCBI Taxonomy" id="3342712"/>
    <lineage>
        <taxon>Bacteria</taxon>
        <taxon>Bacillati</taxon>
        <taxon>Actinomycetota</taxon>
        <taxon>Actinomycetes</taxon>
        <taxon>Kitasatosporales</taxon>
        <taxon>Streptomycetaceae</taxon>
        <taxon>Streptacidiphilus</taxon>
    </lineage>
</organism>
<name>A0ABV6VHV2_9ACTN</name>
<reference evidence="1 2" key="1">
    <citation type="submission" date="2024-09" db="EMBL/GenBank/DDBJ databases">
        <authorList>
            <person name="Lee S.D."/>
        </authorList>
    </citation>
    <scope>NUCLEOTIDE SEQUENCE [LARGE SCALE GENOMIC DNA]</scope>
    <source>
        <strain evidence="1 2">N1-1</strain>
    </source>
</reference>
<dbReference type="InterPro" id="IPR011042">
    <property type="entry name" value="6-blade_b-propeller_TolB-like"/>
</dbReference>
<dbReference type="Gene3D" id="2.120.10.30">
    <property type="entry name" value="TolB, C-terminal domain"/>
    <property type="match status" value="1"/>
</dbReference>
<proteinExistence type="predicted"/>
<dbReference type="SUPFAM" id="SSF82171">
    <property type="entry name" value="DPP6 N-terminal domain-like"/>
    <property type="match status" value="1"/>
</dbReference>
<gene>
    <name evidence="1" type="ORF">ACEZDG_28800</name>
</gene>
<evidence type="ECO:0000313" key="2">
    <source>
        <dbReference type="Proteomes" id="UP001592582"/>
    </source>
</evidence>
<keyword evidence="2" id="KW-1185">Reference proteome</keyword>
<dbReference type="EMBL" id="JBHEZX010000015">
    <property type="protein sequence ID" value="MFC1413273.1"/>
    <property type="molecule type" value="Genomic_DNA"/>
</dbReference>
<protein>
    <submittedName>
        <fullName evidence="1">Uncharacterized protein</fullName>
    </submittedName>
</protein>
<comment type="caution">
    <text evidence="1">The sequence shown here is derived from an EMBL/GenBank/DDBJ whole genome shotgun (WGS) entry which is preliminary data.</text>
</comment>
<dbReference type="Proteomes" id="UP001592582">
    <property type="component" value="Unassembled WGS sequence"/>
</dbReference>
<sequence>MTTRLRLLVLVAVALALTVGLTGYVLRSRGDASAVAAGGSSHGSSHGQVRLDAPGRILFRDTAPGPGFGQLASVPTARPDGPRSTGGLLCDRLYAARGTGICLQRKGPVPATYVTVLDSGLHQVRQVRTAGFPNRARVSASGRMLSWTTFVQGDSYLRDDFSTRTSILDTRTGRLTDSIESIPLTLNGHAYHASDVNYWGVGFAADDNTFYATVRTGGSTYLVRGDYRRWTARTLLSNVECPSLSPDGTRVVFKKRVNASANRPWRLYVLDLATLTETPLAELHSIDDQAAWLDGHTVLYGRVRPSGDGWDVWSVPADGSGTPRLLIPDASSPSVQPGP</sequence>
<accession>A0ABV6VHV2</accession>